<dbReference type="HOGENOM" id="CLU_1848555_0_0_1"/>
<dbReference type="eggNOG" id="ENOG502R4XT">
    <property type="taxonomic scope" value="Eukaryota"/>
</dbReference>
<feature type="compositionally biased region" description="Low complexity" evidence="1">
    <location>
        <begin position="48"/>
        <end position="58"/>
    </location>
</feature>
<organism evidence="2">
    <name type="scientific">Setaria italica</name>
    <name type="common">Foxtail millet</name>
    <name type="synonym">Panicum italicum</name>
    <dbReference type="NCBI Taxonomy" id="4555"/>
    <lineage>
        <taxon>Eukaryota</taxon>
        <taxon>Viridiplantae</taxon>
        <taxon>Streptophyta</taxon>
        <taxon>Embryophyta</taxon>
        <taxon>Tracheophyta</taxon>
        <taxon>Spermatophyta</taxon>
        <taxon>Magnoliopsida</taxon>
        <taxon>Liliopsida</taxon>
        <taxon>Poales</taxon>
        <taxon>Poaceae</taxon>
        <taxon>PACMAD clade</taxon>
        <taxon>Panicoideae</taxon>
        <taxon>Panicodae</taxon>
        <taxon>Paniceae</taxon>
        <taxon>Cenchrinae</taxon>
        <taxon>Setaria</taxon>
    </lineage>
</organism>
<dbReference type="EMBL" id="AGNK02003540">
    <property type="status" value="NOT_ANNOTATED_CDS"/>
    <property type="molecule type" value="Genomic_DNA"/>
</dbReference>
<dbReference type="OrthoDB" id="712377at2759"/>
<evidence type="ECO:0000313" key="2">
    <source>
        <dbReference type="EMBL" id="RCV29854.1"/>
    </source>
</evidence>
<protein>
    <submittedName>
        <fullName evidence="2 3">Uncharacterized protein</fullName>
    </submittedName>
</protein>
<reference evidence="2" key="2">
    <citation type="submission" date="2015-07" db="EMBL/GenBank/DDBJ databases">
        <authorList>
            <person name="Noorani M."/>
        </authorList>
    </citation>
    <scope>NUCLEOTIDE SEQUENCE</scope>
    <source>
        <strain evidence="2">Yugu1</strain>
    </source>
</reference>
<dbReference type="OMA" id="SHHQRLW"/>
<keyword evidence="4" id="KW-1185">Reference proteome</keyword>
<feature type="compositionally biased region" description="Basic and acidic residues" evidence="1">
    <location>
        <begin position="60"/>
        <end position="72"/>
    </location>
</feature>
<reference evidence="3" key="3">
    <citation type="submission" date="2018-08" db="UniProtKB">
        <authorList>
            <consortium name="EnsemblPlants"/>
        </authorList>
    </citation>
    <scope>IDENTIFICATION</scope>
    <source>
        <strain evidence="3">Yugu1</strain>
    </source>
</reference>
<sequence>MSSPSSAPTSPLPRQLPRNVPSSLGVALYRPAAPPAISLASVPRGVDAHATAAGPAAADGEERRRSSSERGARRAQARRRRESPRCAVGRDGASEGSGGKVHAAPVMAVAHVVVRGPASRGSPAEGAGGRGGSVHAAAS</sequence>
<evidence type="ECO:0000313" key="4">
    <source>
        <dbReference type="Proteomes" id="UP000004995"/>
    </source>
</evidence>
<dbReference type="Proteomes" id="UP000004995">
    <property type="component" value="Unassembled WGS sequence"/>
</dbReference>
<feature type="region of interest" description="Disordered" evidence="1">
    <location>
        <begin position="1"/>
        <end position="20"/>
    </location>
</feature>
<proteinExistence type="predicted"/>
<feature type="region of interest" description="Disordered" evidence="1">
    <location>
        <begin position="117"/>
        <end position="139"/>
    </location>
</feature>
<gene>
    <name evidence="2" type="ORF">SETIT_6G046900v2</name>
</gene>
<feature type="compositionally biased region" description="Low complexity" evidence="1">
    <location>
        <begin position="1"/>
        <end position="13"/>
    </location>
</feature>
<evidence type="ECO:0000256" key="1">
    <source>
        <dbReference type="SAM" id="MobiDB-lite"/>
    </source>
</evidence>
<accession>K3YN16</accession>
<name>K3YN16_SETIT</name>
<dbReference type="AlphaFoldDB" id="K3YN16"/>
<feature type="region of interest" description="Disordered" evidence="1">
    <location>
        <begin position="48"/>
        <end position="102"/>
    </location>
</feature>
<dbReference type="Gramene" id="KQL00636">
    <property type="protein sequence ID" value="KQL00636"/>
    <property type="gene ID" value="SETIT_015651mg"/>
</dbReference>
<dbReference type="EnsemblPlants" id="KQL00636">
    <property type="protein sequence ID" value="KQL00636"/>
    <property type="gene ID" value="SETIT_015651mg"/>
</dbReference>
<reference evidence="2 4" key="1">
    <citation type="journal article" date="2012" name="Nat. Biotechnol.">
        <title>Reference genome sequence of the model plant Setaria.</title>
        <authorList>
            <person name="Bennetzen J.L."/>
            <person name="Schmutz J."/>
            <person name="Wang H."/>
            <person name="Percifield R."/>
            <person name="Hawkins J."/>
            <person name="Pontaroli A.C."/>
            <person name="Estep M."/>
            <person name="Feng L."/>
            <person name="Vaughn J.N."/>
            <person name="Grimwood J."/>
            <person name="Jenkins J."/>
            <person name="Barry K."/>
            <person name="Lindquist E."/>
            <person name="Hellsten U."/>
            <person name="Deshpande S."/>
            <person name="Wang X."/>
            <person name="Wu X."/>
            <person name="Mitros T."/>
            <person name="Triplett J."/>
            <person name="Yang X."/>
            <person name="Ye C.Y."/>
            <person name="Mauro-Herrera M."/>
            <person name="Wang L."/>
            <person name="Li P."/>
            <person name="Sharma M."/>
            <person name="Sharma R."/>
            <person name="Ronald P.C."/>
            <person name="Panaud O."/>
            <person name="Kellogg E.A."/>
            <person name="Brutnell T.P."/>
            <person name="Doust A.N."/>
            <person name="Tuskan G.A."/>
            <person name="Rokhsar D."/>
            <person name="Devos K.M."/>
        </authorList>
    </citation>
    <scope>NUCLEOTIDE SEQUENCE [LARGE SCALE GENOMIC DNA]</scope>
    <source>
        <strain evidence="4">cv. Yugu1</strain>
        <strain evidence="2">Yugu1</strain>
    </source>
</reference>
<evidence type="ECO:0000313" key="3">
    <source>
        <dbReference type="EnsemblPlants" id="KQL00636"/>
    </source>
</evidence>
<feature type="compositionally biased region" description="Basic residues" evidence="1">
    <location>
        <begin position="73"/>
        <end position="82"/>
    </location>
</feature>
<dbReference type="EMBL" id="CM003533">
    <property type="protein sequence ID" value="RCV29854.1"/>
    <property type="molecule type" value="Genomic_DNA"/>
</dbReference>